<dbReference type="PROSITE" id="PS51257">
    <property type="entry name" value="PROKAR_LIPOPROTEIN"/>
    <property type="match status" value="1"/>
</dbReference>
<organism evidence="2 3">
    <name type="scientific">Psychroserpens burtonensis</name>
    <dbReference type="NCBI Taxonomy" id="49278"/>
    <lineage>
        <taxon>Bacteria</taxon>
        <taxon>Pseudomonadati</taxon>
        <taxon>Bacteroidota</taxon>
        <taxon>Flavobacteriia</taxon>
        <taxon>Flavobacteriales</taxon>
        <taxon>Flavobacteriaceae</taxon>
        <taxon>Psychroserpens</taxon>
    </lineage>
</organism>
<dbReference type="Proteomes" id="UP000321938">
    <property type="component" value="Unassembled WGS sequence"/>
</dbReference>
<evidence type="ECO:0008006" key="4">
    <source>
        <dbReference type="Google" id="ProtNLM"/>
    </source>
</evidence>
<proteinExistence type="predicted"/>
<dbReference type="OrthoDB" id="6077795at2"/>
<evidence type="ECO:0000313" key="3">
    <source>
        <dbReference type="Proteomes" id="UP000321938"/>
    </source>
</evidence>
<accession>A0A5C7B8M3</accession>
<evidence type="ECO:0000313" key="2">
    <source>
        <dbReference type="EMBL" id="TXE16713.1"/>
    </source>
</evidence>
<keyword evidence="3" id="KW-1185">Reference proteome</keyword>
<sequence>MKKLILILVATIFMSCSSAQLVESWKNPDIDTYEPYKVLVIGLTSDEAARQQFEEKLKVELELRGAEAVISLDIIDATKTDKMTEADLDALESQLIVEGFDTILLTKIVGVEDKTAYRKDYENFDETYLKFKDEYLRHQDVFYNPDYYEEFKIYKAETSMYCICPTKDRELIWKGYINITDPRSIEKTVNDYVRLAIVVLEEEQLINPLVIKEEKAEDIIN</sequence>
<gene>
    <name evidence="2" type="ORF">ES692_11675</name>
</gene>
<feature type="signal peptide" evidence="1">
    <location>
        <begin position="1"/>
        <end position="21"/>
    </location>
</feature>
<feature type="chain" id="PRO_5022971511" description="Cardiolipin synthetase" evidence="1">
    <location>
        <begin position="22"/>
        <end position="221"/>
    </location>
</feature>
<dbReference type="EMBL" id="VOSB01000016">
    <property type="protein sequence ID" value="TXE16713.1"/>
    <property type="molecule type" value="Genomic_DNA"/>
</dbReference>
<reference evidence="2 3" key="1">
    <citation type="submission" date="2019-08" db="EMBL/GenBank/DDBJ databases">
        <title>Genome of Psychroserpens burtonensis ACAM 167.</title>
        <authorList>
            <person name="Bowman J.P."/>
        </authorList>
    </citation>
    <scope>NUCLEOTIDE SEQUENCE [LARGE SCALE GENOMIC DNA]</scope>
    <source>
        <strain evidence="2 3">ACAM 167</strain>
    </source>
</reference>
<name>A0A5C7B8M3_9FLAO</name>
<keyword evidence="1" id="KW-0732">Signal</keyword>
<dbReference type="AlphaFoldDB" id="A0A5C7B8M3"/>
<dbReference type="RefSeq" id="WP_028872129.1">
    <property type="nucleotide sequence ID" value="NZ_VOSB01000016.1"/>
</dbReference>
<comment type="caution">
    <text evidence="2">The sequence shown here is derived from an EMBL/GenBank/DDBJ whole genome shotgun (WGS) entry which is preliminary data.</text>
</comment>
<dbReference type="STRING" id="1123037.GCA_000425305_02336"/>
<evidence type="ECO:0000256" key="1">
    <source>
        <dbReference type="SAM" id="SignalP"/>
    </source>
</evidence>
<protein>
    <recommendedName>
        <fullName evidence="4">Cardiolipin synthetase</fullName>
    </recommendedName>
</protein>